<feature type="domain" description="HTH cro/C1-type" evidence="2">
    <location>
        <begin position="5"/>
        <end position="59"/>
    </location>
</feature>
<dbReference type="SMART" id="SM00530">
    <property type="entry name" value="HTH_XRE"/>
    <property type="match status" value="1"/>
</dbReference>
<name>A0A4Y7RWN5_9FIRM</name>
<dbReference type="SUPFAM" id="SSF47413">
    <property type="entry name" value="lambda repressor-like DNA-binding domains"/>
    <property type="match status" value="1"/>
</dbReference>
<dbReference type="Pfam" id="PF01381">
    <property type="entry name" value="HTH_3"/>
    <property type="match status" value="1"/>
</dbReference>
<protein>
    <submittedName>
        <fullName evidence="3">HTH-type transcriptional regulator Xre</fullName>
    </submittedName>
</protein>
<dbReference type="GO" id="GO:0003677">
    <property type="term" value="F:DNA binding"/>
    <property type="evidence" value="ECO:0007669"/>
    <property type="project" value="UniProtKB-KW"/>
</dbReference>
<proteinExistence type="predicted"/>
<keyword evidence="4" id="KW-1185">Reference proteome</keyword>
<dbReference type="PANTHER" id="PTHR46558">
    <property type="entry name" value="TRACRIPTIONAL REGULATORY PROTEIN-RELATED-RELATED"/>
    <property type="match status" value="1"/>
</dbReference>
<keyword evidence="1" id="KW-0238">DNA-binding</keyword>
<reference evidence="3 4" key="1">
    <citation type="journal article" date="2018" name="Environ. Microbiol.">
        <title>Novel energy conservation strategies and behaviour of Pelotomaculum schinkii driving syntrophic propionate catabolism.</title>
        <authorList>
            <person name="Hidalgo-Ahumada C.A.P."/>
            <person name="Nobu M.K."/>
            <person name="Narihiro T."/>
            <person name="Tamaki H."/>
            <person name="Liu W.T."/>
            <person name="Kamagata Y."/>
            <person name="Stams A.J.M."/>
            <person name="Imachi H."/>
            <person name="Sousa D.Z."/>
        </authorList>
    </citation>
    <scope>NUCLEOTIDE SEQUENCE [LARGE SCALE GENOMIC DNA]</scope>
    <source>
        <strain evidence="3 4">MGP</strain>
    </source>
</reference>
<dbReference type="InterPro" id="IPR010982">
    <property type="entry name" value="Lambda_DNA-bd_dom_sf"/>
</dbReference>
<dbReference type="EMBL" id="QFFZ01000002">
    <property type="protein sequence ID" value="TEB13418.1"/>
    <property type="molecule type" value="Genomic_DNA"/>
</dbReference>
<dbReference type="RefSeq" id="WP_134212203.1">
    <property type="nucleotide sequence ID" value="NZ_QFFZ01000002.1"/>
</dbReference>
<dbReference type="InterPro" id="IPR001387">
    <property type="entry name" value="Cro/C1-type_HTH"/>
</dbReference>
<sequence>MRQRLIGLREKSGFTQEEVAKKVGVSRSFYGLIETGTRNPTYGLAKKIAEFFEVDVEVLFLDLEGYRMKPLPRTSTGTEGGV</sequence>
<gene>
    <name evidence="3" type="primary">xre_1</name>
    <name evidence="3" type="ORF">Pmgp_00312</name>
</gene>
<dbReference type="PANTHER" id="PTHR46558:SF4">
    <property type="entry name" value="DNA-BIDING PHAGE PROTEIN"/>
    <property type="match status" value="1"/>
</dbReference>
<dbReference type="PROSITE" id="PS50943">
    <property type="entry name" value="HTH_CROC1"/>
    <property type="match status" value="1"/>
</dbReference>
<dbReference type="CDD" id="cd00093">
    <property type="entry name" value="HTH_XRE"/>
    <property type="match status" value="1"/>
</dbReference>
<evidence type="ECO:0000313" key="3">
    <source>
        <dbReference type="EMBL" id="TEB13418.1"/>
    </source>
</evidence>
<evidence type="ECO:0000256" key="1">
    <source>
        <dbReference type="ARBA" id="ARBA00023125"/>
    </source>
</evidence>
<dbReference type="Gene3D" id="1.10.260.40">
    <property type="entry name" value="lambda repressor-like DNA-binding domains"/>
    <property type="match status" value="1"/>
</dbReference>
<dbReference type="OrthoDB" id="1684348at2"/>
<comment type="caution">
    <text evidence="3">The sequence shown here is derived from an EMBL/GenBank/DDBJ whole genome shotgun (WGS) entry which is preliminary data.</text>
</comment>
<accession>A0A4Y7RWN5</accession>
<organism evidence="3 4">
    <name type="scientific">Pelotomaculum propionicicum</name>
    <dbReference type="NCBI Taxonomy" id="258475"/>
    <lineage>
        <taxon>Bacteria</taxon>
        <taxon>Bacillati</taxon>
        <taxon>Bacillota</taxon>
        <taxon>Clostridia</taxon>
        <taxon>Eubacteriales</taxon>
        <taxon>Desulfotomaculaceae</taxon>
        <taxon>Pelotomaculum</taxon>
    </lineage>
</organism>
<evidence type="ECO:0000313" key="4">
    <source>
        <dbReference type="Proteomes" id="UP000297597"/>
    </source>
</evidence>
<dbReference type="Proteomes" id="UP000297597">
    <property type="component" value="Unassembled WGS sequence"/>
</dbReference>
<evidence type="ECO:0000259" key="2">
    <source>
        <dbReference type="PROSITE" id="PS50943"/>
    </source>
</evidence>
<dbReference type="AlphaFoldDB" id="A0A4Y7RWN5"/>